<evidence type="ECO:0000313" key="5">
    <source>
        <dbReference type="Proteomes" id="UP000434957"/>
    </source>
</evidence>
<evidence type="ECO:0000313" key="2">
    <source>
        <dbReference type="EMBL" id="KAE8968399.1"/>
    </source>
</evidence>
<proteinExistence type="predicted"/>
<feature type="compositionally biased region" description="Low complexity" evidence="1">
    <location>
        <begin position="79"/>
        <end position="92"/>
    </location>
</feature>
<evidence type="ECO:0000313" key="3">
    <source>
        <dbReference type="EMBL" id="KAE9276759.1"/>
    </source>
</evidence>
<dbReference type="Proteomes" id="UP000434957">
    <property type="component" value="Unassembled WGS sequence"/>
</dbReference>
<reference evidence="2 4" key="1">
    <citation type="submission" date="2018-09" db="EMBL/GenBank/DDBJ databases">
        <title>Genomic investigation of the strawberry pathogen Phytophthora fragariae indicates pathogenicity is determined by transcriptional variation in three key races.</title>
        <authorList>
            <person name="Adams T.M."/>
            <person name="Armitage A.D."/>
            <person name="Sobczyk M.K."/>
            <person name="Bates H.J."/>
            <person name="Dunwell J.M."/>
            <person name="Nellist C.F."/>
            <person name="Harrison R.J."/>
        </authorList>
    </citation>
    <scope>NUCLEOTIDE SEQUENCE [LARGE SCALE GENOMIC DNA]</scope>
    <source>
        <strain evidence="2 4">SCRP249</strain>
        <strain evidence="3 5">SCRP333</strain>
    </source>
</reference>
<accession>A0A6A3HEL6</accession>
<organism evidence="2 4">
    <name type="scientific">Phytophthora rubi</name>
    <dbReference type="NCBI Taxonomy" id="129364"/>
    <lineage>
        <taxon>Eukaryota</taxon>
        <taxon>Sar</taxon>
        <taxon>Stramenopiles</taxon>
        <taxon>Oomycota</taxon>
        <taxon>Peronosporomycetes</taxon>
        <taxon>Peronosporales</taxon>
        <taxon>Peronosporaceae</taxon>
        <taxon>Phytophthora</taxon>
    </lineage>
</organism>
<feature type="region of interest" description="Disordered" evidence="1">
    <location>
        <begin position="16"/>
        <end position="35"/>
    </location>
</feature>
<dbReference type="Proteomes" id="UP000429607">
    <property type="component" value="Unassembled WGS sequence"/>
</dbReference>
<name>A0A6A3HEL6_9STRA</name>
<dbReference type="EMBL" id="QXFV01004669">
    <property type="protein sequence ID" value="KAE8968399.1"/>
    <property type="molecule type" value="Genomic_DNA"/>
</dbReference>
<dbReference type="AlphaFoldDB" id="A0A6A3HEL6"/>
<dbReference type="EMBL" id="QXFT01004632">
    <property type="protein sequence ID" value="KAE9276759.1"/>
    <property type="molecule type" value="Genomic_DNA"/>
</dbReference>
<feature type="compositionally biased region" description="Basic and acidic residues" evidence="1">
    <location>
        <begin position="25"/>
        <end position="35"/>
    </location>
</feature>
<evidence type="ECO:0000256" key="1">
    <source>
        <dbReference type="SAM" id="MobiDB-lite"/>
    </source>
</evidence>
<gene>
    <name evidence="2" type="ORF">PR001_g27802</name>
    <name evidence="3" type="ORF">PR003_g28976</name>
</gene>
<comment type="caution">
    <text evidence="2">The sequence shown here is derived from an EMBL/GenBank/DDBJ whole genome shotgun (WGS) entry which is preliminary data.</text>
</comment>
<keyword evidence="5" id="KW-1185">Reference proteome</keyword>
<evidence type="ECO:0000313" key="4">
    <source>
        <dbReference type="Proteomes" id="UP000429607"/>
    </source>
</evidence>
<protein>
    <submittedName>
        <fullName evidence="2">Uncharacterized protein</fullName>
    </submittedName>
</protein>
<feature type="region of interest" description="Disordered" evidence="1">
    <location>
        <begin position="74"/>
        <end position="107"/>
    </location>
</feature>
<sequence length="159" mass="17121">MTAVLGQRKEFMSWTVPELGSDSGNETKRPELVSKKAKEAVVVVISASAEVPKRPPPVQTDQGLKLGRFMANFEPGAVSTGPTPTETPSPGSNPIVRMAPDGQPTPDELSELRAIKDEVLRPHGLVAPHTNHEAIPCDLTSPNVKEAERASVLHKFLFP</sequence>